<dbReference type="PROSITE" id="PS50113">
    <property type="entry name" value="PAC"/>
    <property type="match status" value="2"/>
</dbReference>
<dbReference type="InterPro" id="IPR035965">
    <property type="entry name" value="PAS-like_dom_sf"/>
</dbReference>
<dbReference type="InterPro" id="IPR000014">
    <property type="entry name" value="PAS"/>
</dbReference>
<dbReference type="Gene3D" id="3.30.450.20">
    <property type="entry name" value="PAS domain"/>
    <property type="match status" value="2"/>
</dbReference>
<dbReference type="InterPro" id="IPR011006">
    <property type="entry name" value="CheY-like_superfamily"/>
</dbReference>
<keyword evidence="18" id="KW-1185">Reference proteome</keyword>
<comment type="catalytic activity">
    <reaction evidence="1">
        <text>ATP + protein L-histidine = ADP + protein N-phospho-L-histidine.</text>
        <dbReference type="EC" id="2.7.13.3"/>
    </reaction>
</comment>
<dbReference type="CDD" id="cd17546">
    <property type="entry name" value="REC_hyHK_CKI1_RcsC-like"/>
    <property type="match status" value="1"/>
</dbReference>
<evidence type="ECO:0000256" key="5">
    <source>
        <dbReference type="ARBA" id="ARBA00022741"/>
    </source>
</evidence>
<dbReference type="InterPro" id="IPR013767">
    <property type="entry name" value="PAS_fold"/>
</dbReference>
<evidence type="ECO:0000313" key="18">
    <source>
        <dbReference type="Proteomes" id="UP000184036"/>
    </source>
</evidence>
<dbReference type="Pfam" id="PF02518">
    <property type="entry name" value="HATPase_c"/>
    <property type="match status" value="1"/>
</dbReference>
<dbReference type="SMART" id="SM00065">
    <property type="entry name" value="GAF"/>
    <property type="match status" value="2"/>
</dbReference>
<comment type="subunit">
    <text evidence="9">At low DSF concentrations, interacts with RpfF.</text>
</comment>
<dbReference type="PANTHER" id="PTHR43047:SF72">
    <property type="entry name" value="OSMOSENSING HISTIDINE PROTEIN KINASE SLN1"/>
    <property type="match status" value="1"/>
</dbReference>
<dbReference type="InterPro" id="IPR003661">
    <property type="entry name" value="HisK_dim/P_dom"/>
</dbReference>
<dbReference type="GO" id="GO:0000155">
    <property type="term" value="F:phosphorelay sensor kinase activity"/>
    <property type="evidence" value="ECO:0007669"/>
    <property type="project" value="InterPro"/>
</dbReference>
<dbReference type="CDD" id="cd16922">
    <property type="entry name" value="HATPase_EvgS-ArcB-TorS-like"/>
    <property type="match status" value="1"/>
</dbReference>
<dbReference type="SUPFAM" id="SSF55781">
    <property type="entry name" value="GAF domain-like"/>
    <property type="match status" value="2"/>
</dbReference>
<dbReference type="SUPFAM" id="SSF55785">
    <property type="entry name" value="PYP-like sensor domain (PAS domain)"/>
    <property type="match status" value="2"/>
</dbReference>
<dbReference type="SMART" id="SM00448">
    <property type="entry name" value="REC"/>
    <property type="match status" value="1"/>
</dbReference>
<dbReference type="InterPro" id="IPR036890">
    <property type="entry name" value="HATPase_C_sf"/>
</dbReference>
<keyword evidence="12" id="KW-1133">Transmembrane helix</keyword>
<dbReference type="InterPro" id="IPR001789">
    <property type="entry name" value="Sig_transdc_resp-reg_receiver"/>
</dbReference>
<evidence type="ECO:0000256" key="9">
    <source>
        <dbReference type="ARBA" id="ARBA00064003"/>
    </source>
</evidence>
<dbReference type="CDD" id="cd00082">
    <property type="entry name" value="HisKA"/>
    <property type="match status" value="1"/>
</dbReference>
<feature type="domain" description="Response regulatory" evidence="14">
    <location>
        <begin position="1217"/>
        <end position="1335"/>
    </location>
</feature>
<keyword evidence="6" id="KW-0418">Kinase</keyword>
<dbReference type="SMART" id="SM00388">
    <property type="entry name" value="HisKA"/>
    <property type="match status" value="1"/>
</dbReference>
<evidence type="ECO:0000256" key="10">
    <source>
        <dbReference type="ARBA" id="ARBA00068150"/>
    </source>
</evidence>
<keyword evidence="8" id="KW-0902">Two-component regulatory system</keyword>
<accession>A0A1M5J3A7</accession>
<dbReference type="InterPro" id="IPR001610">
    <property type="entry name" value="PAC"/>
</dbReference>
<dbReference type="GO" id="GO:0006355">
    <property type="term" value="P:regulation of DNA-templated transcription"/>
    <property type="evidence" value="ECO:0007669"/>
    <property type="project" value="InterPro"/>
</dbReference>
<feature type="domain" description="PAC" evidence="16">
    <location>
        <begin position="894"/>
        <end position="945"/>
    </location>
</feature>
<dbReference type="SMART" id="SM00091">
    <property type="entry name" value="PAS"/>
    <property type="match status" value="3"/>
</dbReference>
<dbReference type="Proteomes" id="UP000184036">
    <property type="component" value="Unassembled WGS sequence"/>
</dbReference>
<keyword evidence="5" id="KW-0547">Nucleotide-binding</keyword>
<dbReference type="InterPro" id="IPR005467">
    <property type="entry name" value="His_kinase_dom"/>
</dbReference>
<feature type="domain" description="PAS" evidence="15">
    <location>
        <begin position="337"/>
        <end position="407"/>
    </location>
</feature>
<dbReference type="Pfam" id="PF00512">
    <property type="entry name" value="HisKA"/>
    <property type="match status" value="1"/>
</dbReference>
<evidence type="ECO:0000259" key="16">
    <source>
        <dbReference type="PROSITE" id="PS50113"/>
    </source>
</evidence>
<feature type="domain" description="Histidine kinase" evidence="13">
    <location>
        <begin position="962"/>
        <end position="1184"/>
    </location>
</feature>
<dbReference type="OrthoDB" id="9811889at2"/>
<evidence type="ECO:0000256" key="11">
    <source>
        <dbReference type="PROSITE-ProRule" id="PRU00169"/>
    </source>
</evidence>
<keyword evidence="3 11" id="KW-0597">Phosphoprotein</keyword>
<dbReference type="InterPro" id="IPR013655">
    <property type="entry name" value="PAS_fold_3"/>
</dbReference>
<reference evidence="18" key="1">
    <citation type="submission" date="2016-11" db="EMBL/GenBank/DDBJ databases">
        <authorList>
            <person name="Varghese N."/>
            <person name="Submissions S."/>
        </authorList>
    </citation>
    <scope>NUCLEOTIDE SEQUENCE [LARGE SCALE GENOMIC DNA]</scope>
    <source>
        <strain evidence="18">DSM 19741</strain>
    </source>
</reference>
<dbReference type="PROSITE" id="PS50109">
    <property type="entry name" value="HIS_KIN"/>
    <property type="match status" value="1"/>
</dbReference>
<dbReference type="FunFam" id="1.10.287.130:FF:000002">
    <property type="entry name" value="Two-component osmosensing histidine kinase"/>
    <property type="match status" value="1"/>
</dbReference>
<dbReference type="SMART" id="SM00086">
    <property type="entry name" value="PAC"/>
    <property type="match status" value="3"/>
</dbReference>
<keyword evidence="12" id="KW-0812">Transmembrane</keyword>
<evidence type="ECO:0000259" key="15">
    <source>
        <dbReference type="PROSITE" id="PS50112"/>
    </source>
</evidence>
<evidence type="ECO:0000259" key="14">
    <source>
        <dbReference type="PROSITE" id="PS50110"/>
    </source>
</evidence>
<feature type="transmembrane region" description="Helical" evidence="12">
    <location>
        <begin position="199"/>
        <end position="221"/>
    </location>
</feature>
<gene>
    <name evidence="17" type="ORF">SAMN05444396_10958</name>
</gene>
<dbReference type="Gene3D" id="1.10.287.130">
    <property type="match status" value="1"/>
</dbReference>
<proteinExistence type="predicted"/>
<dbReference type="Pfam" id="PF00072">
    <property type="entry name" value="Response_reg"/>
    <property type="match status" value="1"/>
</dbReference>
<evidence type="ECO:0000256" key="3">
    <source>
        <dbReference type="ARBA" id="ARBA00022553"/>
    </source>
</evidence>
<dbReference type="SUPFAM" id="SSF47384">
    <property type="entry name" value="Homodimeric domain of signal transducing histidine kinase"/>
    <property type="match status" value="1"/>
</dbReference>
<dbReference type="Pfam" id="PF13426">
    <property type="entry name" value="PAS_9"/>
    <property type="match status" value="1"/>
</dbReference>
<dbReference type="CDD" id="cd00130">
    <property type="entry name" value="PAS"/>
    <property type="match status" value="2"/>
</dbReference>
<evidence type="ECO:0000259" key="13">
    <source>
        <dbReference type="PROSITE" id="PS50109"/>
    </source>
</evidence>
<protein>
    <recommendedName>
        <fullName evidence="10">Sensory/regulatory protein RpfC</fullName>
        <ecNumber evidence="2">2.7.13.3</ecNumber>
    </recommendedName>
</protein>
<dbReference type="Gene3D" id="3.30.565.10">
    <property type="entry name" value="Histidine kinase-like ATPase, C-terminal domain"/>
    <property type="match status" value="1"/>
</dbReference>
<evidence type="ECO:0000256" key="4">
    <source>
        <dbReference type="ARBA" id="ARBA00022679"/>
    </source>
</evidence>
<dbReference type="InterPro" id="IPR036097">
    <property type="entry name" value="HisK_dim/P_sf"/>
</dbReference>
<feature type="transmembrane region" description="Helical" evidence="12">
    <location>
        <begin position="97"/>
        <end position="116"/>
    </location>
</feature>
<dbReference type="SUPFAM" id="SSF52172">
    <property type="entry name" value="CheY-like"/>
    <property type="match status" value="1"/>
</dbReference>
<keyword evidence="12" id="KW-0472">Membrane</keyword>
<feature type="domain" description="PAS" evidence="15">
    <location>
        <begin position="817"/>
        <end position="891"/>
    </location>
</feature>
<dbReference type="PROSITE" id="PS50110">
    <property type="entry name" value="RESPONSE_REGULATORY"/>
    <property type="match status" value="1"/>
</dbReference>
<evidence type="ECO:0000256" key="7">
    <source>
        <dbReference type="ARBA" id="ARBA00022840"/>
    </source>
</evidence>
<dbReference type="Pfam" id="PF08447">
    <property type="entry name" value="PAS_3"/>
    <property type="match status" value="1"/>
</dbReference>
<feature type="transmembrane region" description="Helical" evidence="12">
    <location>
        <begin position="128"/>
        <end position="146"/>
    </location>
</feature>
<dbReference type="Gene3D" id="3.30.450.40">
    <property type="match status" value="2"/>
</dbReference>
<dbReference type="PANTHER" id="PTHR43047">
    <property type="entry name" value="TWO-COMPONENT HISTIDINE PROTEIN KINASE"/>
    <property type="match status" value="1"/>
</dbReference>
<evidence type="ECO:0000313" key="17">
    <source>
        <dbReference type="EMBL" id="SHG34670.1"/>
    </source>
</evidence>
<dbReference type="EMBL" id="FQWE01000009">
    <property type="protein sequence ID" value="SHG34670.1"/>
    <property type="molecule type" value="Genomic_DNA"/>
</dbReference>
<dbReference type="GO" id="GO:0005886">
    <property type="term" value="C:plasma membrane"/>
    <property type="evidence" value="ECO:0007669"/>
    <property type="project" value="TreeGrafter"/>
</dbReference>
<dbReference type="FunFam" id="3.30.565.10:FF:000010">
    <property type="entry name" value="Sensor histidine kinase RcsC"/>
    <property type="match status" value="1"/>
</dbReference>
<dbReference type="GO" id="GO:0005524">
    <property type="term" value="F:ATP binding"/>
    <property type="evidence" value="ECO:0007669"/>
    <property type="project" value="UniProtKB-KW"/>
</dbReference>
<evidence type="ECO:0000256" key="8">
    <source>
        <dbReference type="ARBA" id="ARBA00023012"/>
    </source>
</evidence>
<dbReference type="PROSITE" id="PS50112">
    <property type="entry name" value="PAS"/>
    <property type="match status" value="2"/>
</dbReference>
<evidence type="ECO:0000256" key="6">
    <source>
        <dbReference type="ARBA" id="ARBA00022777"/>
    </source>
</evidence>
<name>A0A1M5J3A7_9FLAO</name>
<dbReference type="Pfam" id="PF00989">
    <property type="entry name" value="PAS"/>
    <property type="match status" value="1"/>
</dbReference>
<feature type="transmembrane region" description="Helical" evidence="12">
    <location>
        <begin position="72"/>
        <end position="91"/>
    </location>
</feature>
<evidence type="ECO:0000256" key="2">
    <source>
        <dbReference type="ARBA" id="ARBA00012438"/>
    </source>
</evidence>
<dbReference type="RefSeq" id="WP_072992917.1">
    <property type="nucleotide sequence ID" value="NZ_FQWE01000009.1"/>
</dbReference>
<feature type="transmembrane region" description="Helical" evidence="12">
    <location>
        <begin position="28"/>
        <end position="46"/>
    </location>
</feature>
<dbReference type="SMART" id="SM00387">
    <property type="entry name" value="HATPase_c"/>
    <property type="match status" value="1"/>
</dbReference>
<evidence type="ECO:0000256" key="12">
    <source>
        <dbReference type="SAM" id="Phobius"/>
    </source>
</evidence>
<dbReference type="Pfam" id="PF01590">
    <property type="entry name" value="GAF"/>
    <property type="match status" value="1"/>
</dbReference>
<dbReference type="STRING" id="271157.SAMN05444396_10958"/>
<feature type="transmembrane region" description="Helical" evidence="12">
    <location>
        <begin position="173"/>
        <end position="192"/>
    </location>
</feature>
<dbReference type="InterPro" id="IPR029016">
    <property type="entry name" value="GAF-like_dom_sf"/>
</dbReference>
<evidence type="ECO:0000256" key="1">
    <source>
        <dbReference type="ARBA" id="ARBA00000085"/>
    </source>
</evidence>
<dbReference type="InterPro" id="IPR003594">
    <property type="entry name" value="HATPase_dom"/>
</dbReference>
<dbReference type="InterPro" id="IPR004358">
    <property type="entry name" value="Sig_transdc_His_kin-like_C"/>
</dbReference>
<dbReference type="InterPro" id="IPR000700">
    <property type="entry name" value="PAS-assoc_C"/>
</dbReference>
<dbReference type="EC" id="2.7.13.3" evidence="2"/>
<organism evidence="17 18">
    <name type="scientific">Flavobacterium segetis</name>
    <dbReference type="NCBI Taxonomy" id="271157"/>
    <lineage>
        <taxon>Bacteria</taxon>
        <taxon>Pseudomonadati</taxon>
        <taxon>Bacteroidota</taxon>
        <taxon>Flavobacteriia</taxon>
        <taxon>Flavobacteriales</taxon>
        <taxon>Flavobacteriaceae</taxon>
        <taxon>Flavobacterium</taxon>
    </lineage>
</organism>
<dbReference type="Gene3D" id="3.40.50.2300">
    <property type="match status" value="1"/>
</dbReference>
<feature type="modified residue" description="4-aspartylphosphate" evidence="11">
    <location>
        <position position="1268"/>
    </location>
</feature>
<keyword evidence="7" id="KW-0067">ATP-binding</keyword>
<sequence>MALHFFQVNSTAMEQFITLNSHSAVSDILYSILVPVLLFFLVYKIFEIKKGLKSNLLDKSSGPFTKKKEYQIYALLLGITLPVLELVLEHFKIRPKSLLLINCTIGFSLLIVYYLSTKLRIVFKNINYIFIIGFLIFYASICRNLINSPNDLIPVTAFVVSFYFSYSLFKSAVLYWSFVAFIFSFICITYLFDLIPLRTILLLLINCIIITIINYVNYVMWLNNRNETRFNNKIINEGNSLILATNKKDEIVFCSENVEIILGYNVNEIMDVGYWKLTDSGNFYSDLNKSNFSEEKICVHKVKCKNGEFKYIQWDNKRFSENLLVVNGQDITNEIQIRNQYKDLIENAVDLIFEVDIEGNFTFVNDFTAKSFGYKNSEIINKNYAAFIKLDFAASIIEYYQNPIENEDFFPVKEFPLIKKNGEELWVSQKVIIRRNTLGTIIGYSGIARDVTKFKEIERENIIQQKKRESYNEVLKHISSTDYSDYGNLDISLMQIIESAAKITQCSRVSYWSYSQNKITCEILYNLEINTYSQGLALERNKYPIYFESLLNNTLICATDVFSKHEFSEFTKDYFLQHDIKSQLDIPIFNNGTLSGVLSFENVTSQKFWDNDDIIFARSIADSIAITVISQSRYKVEKNLKYKSELLTAMAICTEKFLNSKDIDAIFSDVLIIMGKATKSHRAYYYKNDAATKTICQKYRWIIHNDVLTEINPKLQKIPYEYFEELLNPLLENKILESTISEIESSTLKKKLENLEVVSLILFPIFINKKFDGFLGFDDTQNVKKWSEDEVTILQTLARNVSSSIERITNENAIHESEEKFRLLANNIPGTVYLSNYDENNTKIYINDNIEKLTGYPKVSFFNNEISFINLIHPQDKIKTIAAQKRAIDQKIPIHLTYRIINKSNEIVWVEEFGDTIYKDGNIAFIEGIFIDITERKKAETFIKEKELAEAANKSKSEFLANMSHEIRTPLNGIIGFTDLLMNTDLGPIQEKYMTTINQSAHSLLDIINDILDFSKIEAGKLDLYIEKNDINILLKQVIDLILFESNQKKLNLELFIGENIPKYFWLDSVRLKQILINLLSNAVKFTEKGTITVDLSLIESRNETRKVIRFAVIDTGIGILEENKKKIFKAFSQEDSSTTRKFGGTGLGLTISNQLLGLMSSHLQLESAIEIGSTFYFDLELETSNEQGEELEKNQLSSEKNNKENNRSIDVGKNVKVLLVEDNRVNMLLLKTIIKNLSLKTTVFEAVNGEQAVIQFESVIPDIIFMDIQMPIMNGYEATEIIRKLKLGKEVPIIAITAGTEKEERNKCIASGMDDYIPKPILKGIIEKTFLKWIPEN</sequence>
<dbReference type="SUPFAM" id="SSF55874">
    <property type="entry name" value="ATPase domain of HSP90 chaperone/DNA topoisomerase II/histidine kinase"/>
    <property type="match status" value="1"/>
</dbReference>
<dbReference type="InterPro" id="IPR003018">
    <property type="entry name" value="GAF"/>
</dbReference>
<keyword evidence="4" id="KW-0808">Transferase</keyword>
<dbReference type="NCBIfam" id="TIGR00229">
    <property type="entry name" value="sensory_box"/>
    <property type="match status" value="2"/>
</dbReference>
<dbReference type="PRINTS" id="PR00344">
    <property type="entry name" value="BCTRLSENSOR"/>
</dbReference>
<feature type="domain" description="PAC" evidence="16">
    <location>
        <begin position="411"/>
        <end position="463"/>
    </location>
</feature>
<dbReference type="GO" id="GO:0009927">
    <property type="term" value="F:histidine phosphotransfer kinase activity"/>
    <property type="evidence" value="ECO:0007669"/>
    <property type="project" value="TreeGrafter"/>
</dbReference>